<dbReference type="InterPro" id="IPR051790">
    <property type="entry name" value="Cytochrome_c-biogenesis_DsbD"/>
</dbReference>
<reference evidence="2 3" key="1">
    <citation type="submission" date="2016-10" db="EMBL/GenBank/DDBJ databases">
        <authorList>
            <person name="de Groot N.N."/>
        </authorList>
    </citation>
    <scope>NUCLEOTIDE SEQUENCE [LARGE SCALE GENOMIC DNA]</scope>
    <source>
        <strain evidence="2 3">DSM 3756</strain>
    </source>
</reference>
<evidence type="ECO:0000313" key="2">
    <source>
        <dbReference type="EMBL" id="SDX15887.1"/>
    </source>
</evidence>
<feature type="transmembrane region" description="Helical" evidence="1">
    <location>
        <begin position="134"/>
        <end position="157"/>
    </location>
</feature>
<feature type="transmembrane region" description="Helical" evidence="1">
    <location>
        <begin position="209"/>
        <end position="228"/>
    </location>
</feature>
<organism evidence="2 3">
    <name type="scientific">Haloarcula vallismortis</name>
    <name type="common">Halobacterium vallismortis</name>
    <dbReference type="NCBI Taxonomy" id="28442"/>
    <lineage>
        <taxon>Archaea</taxon>
        <taxon>Methanobacteriati</taxon>
        <taxon>Methanobacteriota</taxon>
        <taxon>Stenosarchaea group</taxon>
        <taxon>Halobacteria</taxon>
        <taxon>Halobacteriales</taxon>
        <taxon>Haloarculaceae</taxon>
        <taxon>Haloarcula</taxon>
    </lineage>
</organism>
<name>A0A1H2ZEX9_HALVA</name>
<keyword evidence="1" id="KW-0812">Transmembrane</keyword>
<feature type="transmembrane region" description="Helical" evidence="1">
    <location>
        <begin position="64"/>
        <end position="86"/>
    </location>
</feature>
<protein>
    <submittedName>
        <fullName evidence="2">Cytochrome c-type biogenesis protein</fullName>
    </submittedName>
</protein>
<dbReference type="PANTHER" id="PTHR31272">
    <property type="entry name" value="CYTOCHROME C-TYPE BIOGENESIS PROTEIN HI_1454-RELATED"/>
    <property type="match status" value="1"/>
</dbReference>
<proteinExistence type="predicted"/>
<dbReference type="STRING" id="28442.SAMN05443574_11639"/>
<evidence type="ECO:0000256" key="1">
    <source>
        <dbReference type="SAM" id="Phobius"/>
    </source>
</evidence>
<keyword evidence="1" id="KW-1133">Transmembrane helix</keyword>
<accession>A0A1H2ZEX9</accession>
<feature type="transmembrane region" description="Helical" evidence="1">
    <location>
        <begin position="93"/>
        <end position="114"/>
    </location>
</feature>
<dbReference type="EMBL" id="FNOF01000016">
    <property type="protein sequence ID" value="SDX15887.1"/>
    <property type="molecule type" value="Genomic_DNA"/>
</dbReference>
<sequence length="233" mass="24038">MKKRFGPNLTQWCKMPGVAVLGTLAFAAGAGITTFFAPCAFPLLPGYVGYYLRESDGDVGMLPPATAAAFGALGALTLVALLVLALGQPLKNALPMLEPVIGVGLIVFGVVMLLNREPELRVPLPQRPASVTGFGVFGAVYAVAAAGCVVPLFFGVVTQALALPVQASVIVLTVYALGVALPLVGVTLLAGVGIGLWRTFGTYLQRMHQVAAVVMILAGGGQVYLAVFELSVL</sequence>
<evidence type="ECO:0000313" key="3">
    <source>
        <dbReference type="Proteomes" id="UP000182573"/>
    </source>
</evidence>
<dbReference type="Proteomes" id="UP000182573">
    <property type="component" value="Unassembled WGS sequence"/>
</dbReference>
<feature type="transmembrane region" description="Helical" evidence="1">
    <location>
        <begin position="20"/>
        <end position="44"/>
    </location>
</feature>
<feature type="transmembrane region" description="Helical" evidence="1">
    <location>
        <begin position="169"/>
        <end position="197"/>
    </location>
</feature>
<gene>
    <name evidence="2" type="ORF">SAMN05443574_11639</name>
</gene>
<dbReference type="PANTHER" id="PTHR31272:SF9">
    <property type="entry name" value="BLL1027 PROTEIN"/>
    <property type="match status" value="1"/>
</dbReference>
<dbReference type="AlphaFoldDB" id="A0A1H2ZEX9"/>
<keyword evidence="1" id="KW-0472">Membrane</keyword>